<evidence type="ECO:0000313" key="3">
    <source>
        <dbReference type="EMBL" id="KAG6736821.1"/>
    </source>
</evidence>
<feature type="domain" description="Retrovirus-related Pol polyprotein from transposon TNT 1-94-like beta-barrel" evidence="2">
    <location>
        <begin position="185"/>
        <end position="232"/>
    </location>
</feature>
<feature type="region of interest" description="Disordered" evidence="1">
    <location>
        <begin position="130"/>
        <end position="156"/>
    </location>
</feature>
<accession>A0A8X8BVY5</accession>
<evidence type="ECO:0000259" key="2">
    <source>
        <dbReference type="Pfam" id="PF22936"/>
    </source>
</evidence>
<dbReference type="InterPro" id="IPR054722">
    <property type="entry name" value="PolX-like_BBD"/>
</dbReference>
<feature type="compositionally biased region" description="Basic and acidic residues" evidence="1">
    <location>
        <begin position="130"/>
        <end position="139"/>
    </location>
</feature>
<dbReference type="AlphaFoldDB" id="A0A8X8BVY5"/>
<dbReference type="EMBL" id="JAAWWB010000461">
    <property type="protein sequence ID" value="KAG6736821.1"/>
    <property type="molecule type" value="Genomic_DNA"/>
</dbReference>
<sequence length="335" mass="38217">MKRYMQLSTSKEIWDPFTAAYFDENDEAIIHSLNRKASHLCQNSQPLATYFEEITEIFQELDHFNRVSMKCENDIKMFQKYIERQQVYIFLGGLDDKFDQIHGEVLRKDPPLGLQTSYAHVRREADKKEAMKMEVDKSEPAAMAAKTQTRKDSDQIANKASAMVAATGRDGKALSTSTSVMNNTWIIDSRATEHMTCDSKQVLSLKTSAQTEVNVANGNVIPVIGEGTISLTDTMKLNIEEYRSSEVLTQDNTKVLTFDYSLVARNELYEEQPLQSSRLEYTTPREEQQSIYCGDQATKKLTKKQQTLQEEEHPTGPIRLGLDNELQPITYNKTE</sequence>
<evidence type="ECO:0000313" key="4">
    <source>
        <dbReference type="Proteomes" id="UP000886885"/>
    </source>
</evidence>
<protein>
    <recommendedName>
        <fullName evidence="2">Retrovirus-related Pol polyprotein from transposon TNT 1-94-like beta-barrel domain-containing protein</fullName>
    </recommendedName>
</protein>
<gene>
    <name evidence="3" type="ORF">POTOM_060283</name>
</gene>
<name>A0A8X8BVY5_POPTO</name>
<dbReference type="OrthoDB" id="1190472at2759"/>
<reference evidence="3" key="1">
    <citation type="journal article" date="2020" name="bioRxiv">
        <title>Hybrid origin of Populus tomentosa Carr. identified through genome sequencing and phylogenomic analysis.</title>
        <authorList>
            <person name="An X."/>
            <person name="Gao K."/>
            <person name="Chen Z."/>
            <person name="Li J."/>
            <person name="Yang X."/>
            <person name="Yang X."/>
            <person name="Zhou J."/>
            <person name="Guo T."/>
            <person name="Zhao T."/>
            <person name="Huang S."/>
            <person name="Miao D."/>
            <person name="Khan W.U."/>
            <person name="Rao P."/>
            <person name="Ye M."/>
            <person name="Lei B."/>
            <person name="Liao W."/>
            <person name="Wang J."/>
            <person name="Ji L."/>
            <person name="Li Y."/>
            <person name="Guo B."/>
            <person name="Mustafa N.S."/>
            <person name="Li S."/>
            <person name="Yun Q."/>
            <person name="Keller S.R."/>
            <person name="Mao J."/>
            <person name="Zhang R."/>
            <person name="Strauss S.H."/>
        </authorList>
    </citation>
    <scope>NUCLEOTIDE SEQUENCE</scope>
    <source>
        <strain evidence="3">GM15</strain>
        <tissue evidence="3">Leaf</tissue>
    </source>
</reference>
<evidence type="ECO:0000256" key="1">
    <source>
        <dbReference type="SAM" id="MobiDB-lite"/>
    </source>
</evidence>
<proteinExistence type="predicted"/>
<dbReference type="Pfam" id="PF22936">
    <property type="entry name" value="Pol_BBD"/>
    <property type="match status" value="1"/>
</dbReference>
<organism evidence="3 4">
    <name type="scientific">Populus tomentosa</name>
    <name type="common">Chinese white poplar</name>
    <dbReference type="NCBI Taxonomy" id="118781"/>
    <lineage>
        <taxon>Eukaryota</taxon>
        <taxon>Viridiplantae</taxon>
        <taxon>Streptophyta</taxon>
        <taxon>Embryophyta</taxon>
        <taxon>Tracheophyta</taxon>
        <taxon>Spermatophyta</taxon>
        <taxon>Magnoliopsida</taxon>
        <taxon>eudicotyledons</taxon>
        <taxon>Gunneridae</taxon>
        <taxon>Pentapetalae</taxon>
        <taxon>rosids</taxon>
        <taxon>fabids</taxon>
        <taxon>Malpighiales</taxon>
        <taxon>Salicaceae</taxon>
        <taxon>Saliceae</taxon>
        <taxon>Populus</taxon>
    </lineage>
</organism>
<comment type="caution">
    <text evidence="3">The sequence shown here is derived from an EMBL/GenBank/DDBJ whole genome shotgun (WGS) entry which is preliminary data.</text>
</comment>
<keyword evidence="4" id="KW-1185">Reference proteome</keyword>
<dbReference type="Proteomes" id="UP000886885">
    <property type="component" value="Unassembled WGS sequence"/>
</dbReference>
<dbReference type="PANTHER" id="PTHR37610:SF45">
    <property type="entry name" value="RETROTRANSPOSON GAG DOMAIN-CONTAINING PROTEIN"/>
    <property type="match status" value="1"/>
</dbReference>
<feature type="region of interest" description="Disordered" evidence="1">
    <location>
        <begin position="302"/>
        <end position="335"/>
    </location>
</feature>
<dbReference type="PANTHER" id="PTHR37610">
    <property type="entry name" value="CCHC-TYPE DOMAIN-CONTAINING PROTEIN"/>
    <property type="match status" value="1"/>
</dbReference>